<reference evidence="3 4" key="1">
    <citation type="journal article" date="2015" name="BMC Genomics">
        <title>Comparative genomics of Fructobacillus spp. and Leuconostoc spp. reveals niche-specific evolution of Fructobacillus spp.</title>
        <authorList>
            <person name="Endo A."/>
            <person name="Tanizawa Y."/>
            <person name="Tanaka N."/>
            <person name="Maeno S."/>
            <person name="Kumar H."/>
            <person name="Shiwa Y."/>
            <person name="Okada S."/>
            <person name="Yoshikawa H."/>
            <person name="Dicks L."/>
            <person name="Nakagawa J."/>
            <person name="Arita M."/>
        </authorList>
    </citation>
    <scope>NUCLEOTIDE SEQUENCE [LARGE SCALE GENOMIC DNA]</scope>
    <source>
        <strain evidence="3 4">DSM 15468</strain>
    </source>
</reference>
<name>A0A3F3GRV5_9LACO</name>
<proteinExistence type="predicted"/>
<keyword evidence="1" id="KW-0963">Cytoplasm</keyword>
<feature type="compositionally biased region" description="Polar residues" evidence="2">
    <location>
        <begin position="113"/>
        <end position="124"/>
    </location>
</feature>
<dbReference type="Pfam" id="PF09902">
    <property type="entry name" value="DUF2129"/>
    <property type="match status" value="1"/>
</dbReference>
<feature type="region of interest" description="Disordered" evidence="2">
    <location>
        <begin position="92"/>
        <end position="124"/>
    </location>
</feature>
<dbReference type="Proteomes" id="UP000061227">
    <property type="component" value="Unassembled WGS sequence"/>
</dbReference>
<organism evidence="3 4">
    <name type="scientific">Fructobacillus pseudoficulneus</name>
    <dbReference type="NCBI Taxonomy" id="220714"/>
    <lineage>
        <taxon>Bacteria</taxon>
        <taxon>Bacillati</taxon>
        <taxon>Bacillota</taxon>
        <taxon>Bacilli</taxon>
        <taxon>Lactobacillales</taxon>
        <taxon>Lactobacillaceae</taxon>
        <taxon>Fructobacillus</taxon>
    </lineage>
</organism>
<protein>
    <submittedName>
        <fullName evidence="3">Uncharacterized protein</fullName>
    </submittedName>
</protein>
<dbReference type="AlphaFoldDB" id="A0A3F3GRV5"/>
<accession>A0A3F3GRV5</accession>
<sequence length="124" mass="14175">MFTMKERRAIFVYLRGLKHLEQMKKFGDISYISKKMQYVELYVDEDQVATVVEKLNQYRFVKIVKTSPRPEIDPDLGDVHDDVFFEAYDQAQDGEASSEADQNLVVEEDKAQDNASADSTGGQA</sequence>
<dbReference type="OrthoDB" id="2990788at2"/>
<evidence type="ECO:0000313" key="4">
    <source>
        <dbReference type="Proteomes" id="UP000061227"/>
    </source>
</evidence>
<dbReference type="EMBL" id="DF968063">
    <property type="protein sequence ID" value="GAP02366.1"/>
    <property type="molecule type" value="Genomic_DNA"/>
</dbReference>
<dbReference type="InterPro" id="IPR016979">
    <property type="entry name" value="DUF2129"/>
</dbReference>
<dbReference type="RefSeq" id="WP_074717669.1">
    <property type="nucleotide sequence ID" value="NZ_DF968063.1"/>
</dbReference>
<dbReference type="STRING" id="220714.SAMN05660469_0317"/>
<gene>
    <name evidence="3" type="ORF">FPFC_012460</name>
</gene>
<evidence type="ECO:0000256" key="2">
    <source>
        <dbReference type="SAM" id="MobiDB-lite"/>
    </source>
</evidence>
<evidence type="ECO:0000313" key="3">
    <source>
        <dbReference type="EMBL" id="GAP02366.1"/>
    </source>
</evidence>
<evidence type="ECO:0000256" key="1">
    <source>
        <dbReference type="ARBA" id="ARBA00022490"/>
    </source>
</evidence>
<keyword evidence="4" id="KW-1185">Reference proteome</keyword>